<gene>
    <name evidence="10" type="ORF">TrVE_jg11171</name>
</gene>
<dbReference type="InterPro" id="IPR000719">
    <property type="entry name" value="Prot_kinase_dom"/>
</dbReference>
<dbReference type="InterPro" id="IPR008271">
    <property type="entry name" value="Ser/Thr_kinase_AS"/>
</dbReference>
<evidence type="ECO:0000259" key="9">
    <source>
        <dbReference type="PROSITE" id="PS50011"/>
    </source>
</evidence>
<feature type="compositionally biased region" description="Low complexity" evidence="8">
    <location>
        <begin position="324"/>
        <end position="337"/>
    </location>
</feature>
<proteinExistence type="inferred from homology"/>
<evidence type="ECO:0000256" key="8">
    <source>
        <dbReference type="SAM" id="MobiDB-lite"/>
    </source>
</evidence>
<comment type="cofactor">
    <cofactor evidence="7">
        <name>Mg(2+)</name>
        <dbReference type="ChEBI" id="CHEBI:18420"/>
    </cofactor>
</comment>
<dbReference type="Gene3D" id="3.30.200.20">
    <property type="entry name" value="Phosphorylase Kinase, domain 1"/>
    <property type="match status" value="2"/>
</dbReference>
<dbReference type="GO" id="GO:0005524">
    <property type="term" value="F:ATP binding"/>
    <property type="evidence" value="ECO:0007669"/>
    <property type="project" value="UniProtKB-UniRule"/>
</dbReference>
<feature type="region of interest" description="Disordered" evidence="8">
    <location>
        <begin position="1"/>
        <end position="127"/>
    </location>
</feature>
<evidence type="ECO:0000256" key="4">
    <source>
        <dbReference type="ARBA" id="ARBA00022777"/>
    </source>
</evidence>
<dbReference type="PROSITE" id="PS00108">
    <property type="entry name" value="PROTEIN_KINASE_ST"/>
    <property type="match status" value="1"/>
</dbReference>
<evidence type="ECO:0000256" key="5">
    <source>
        <dbReference type="ARBA" id="ARBA00022840"/>
    </source>
</evidence>
<evidence type="ECO:0000256" key="7">
    <source>
        <dbReference type="RuleBase" id="RU361165"/>
    </source>
</evidence>
<dbReference type="FunFam" id="3.30.200.20:FF:000046">
    <property type="entry name" value="Mitogen-activated protein kinase"/>
    <property type="match status" value="1"/>
</dbReference>
<evidence type="ECO:0000256" key="3">
    <source>
        <dbReference type="ARBA" id="ARBA00022741"/>
    </source>
</evidence>
<dbReference type="PROSITE" id="PS50011">
    <property type="entry name" value="PROTEIN_KINASE_DOM"/>
    <property type="match status" value="1"/>
</dbReference>
<keyword evidence="3 6" id="KW-0547">Nucleotide-binding</keyword>
<dbReference type="SUPFAM" id="SSF56112">
    <property type="entry name" value="Protein kinase-like (PK-like)"/>
    <property type="match status" value="1"/>
</dbReference>
<keyword evidence="1 7" id="KW-0723">Serine/threonine-protein kinase</keyword>
<dbReference type="InterPro" id="IPR050117">
    <property type="entry name" value="MAPK"/>
</dbReference>
<sequence length="545" mass="60668">MKRAAGTPHSSDDLKNSVGPTKRLRKSVSWNAEHDPTDAMTGRNIDENNPTSNAAPHTPAYDTDDALTPMADAPTPEASNLSKKAESDVAPEASQRTASSSSAANFEEAATPRPPQEQRSAKGAGGDFSTWDVGDRYELIRILGHGSYGEVAQARDLHNKSSFVAIKRINGIFDQEVDAKRIYREMYILRHLRHKCIIKLLNVISPKNVDEYNELYLVFEYVDTDLYKLIMSPQYLSTEHIQTFLYQLLCGMKYIHKSSVIHRDLKPANILLNEDCSLKICDFGLARAVGSESMAVSVDTPKKGGEASSQTNKSNKPPLAPEENGGSNNADASAAGSPTDAGPRPKGLTRQLTKHVVTRWYRAPELILLQNYDSAVDIWSLGCIFAELLSMQEGSVPSYQDRQPLFPGKSCFPLSADRPTSYADQVDQLNVIFDVIGTPSEEDISSIGNVREYLKKLKPKETKRLDTYYKAADEQAIDLLSKMLKFNPAKRVTVDEAIEHPFLRKQRREEPVPDNIMEMVEVSDIAGLRIAIFNEAEKYRTLDKK</sequence>
<dbReference type="InterPro" id="IPR017441">
    <property type="entry name" value="Protein_kinase_ATP_BS"/>
</dbReference>
<keyword evidence="11" id="KW-1185">Reference proteome</keyword>
<keyword evidence="5 6" id="KW-0067">ATP-binding</keyword>
<keyword evidence="7" id="KW-0460">Magnesium</keyword>
<dbReference type="InterPro" id="IPR011009">
    <property type="entry name" value="Kinase-like_dom_sf"/>
</dbReference>
<accession>A0A9W7BDD2</accession>
<evidence type="ECO:0000256" key="2">
    <source>
        <dbReference type="ARBA" id="ARBA00022679"/>
    </source>
</evidence>
<dbReference type="Proteomes" id="UP001165160">
    <property type="component" value="Unassembled WGS sequence"/>
</dbReference>
<feature type="binding site" evidence="6">
    <location>
        <position position="167"/>
    </location>
    <ligand>
        <name>ATP</name>
        <dbReference type="ChEBI" id="CHEBI:30616"/>
    </ligand>
</feature>
<dbReference type="PROSITE" id="PS01351">
    <property type="entry name" value="MAPK"/>
    <property type="match status" value="1"/>
</dbReference>
<dbReference type="PANTHER" id="PTHR24055">
    <property type="entry name" value="MITOGEN-ACTIVATED PROTEIN KINASE"/>
    <property type="match status" value="1"/>
</dbReference>
<organism evidence="10 11">
    <name type="scientific">Triparma verrucosa</name>
    <dbReference type="NCBI Taxonomy" id="1606542"/>
    <lineage>
        <taxon>Eukaryota</taxon>
        <taxon>Sar</taxon>
        <taxon>Stramenopiles</taxon>
        <taxon>Ochrophyta</taxon>
        <taxon>Bolidophyceae</taxon>
        <taxon>Parmales</taxon>
        <taxon>Triparmaceae</taxon>
        <taxon>Triparma</taxon>
    </lineage>
</organism>
<dbReference type="Pfam" id="PF00069">
    <property type="entry name" value="Pkinase"/>
    <property type="match status" value="2"/>
</dbReference>
<dbReference type="InterPro" id="IPR003527">
    <property type="entry name" value="MAP_kinase_CS"/>
</dbReference>
<protein>
    <recommendedName>
        <fullName evidence="7">Mitogen-activated protein kinase</fullName>
        <ecNumber evidence="7">2.7.11.24</ecNumber>
    </recommendedName>
</protein>
<dbReference type="CDD" id="cd07834">
    <property type="entry name" value="STKc_MAPK"/>
    <property type="match status" value="1"/>
</dbReference>
<evidence type="ECO:0000256" key="6">
    <source>
        <dbReference type="PROSITE-ProRule" id="PRU10141"/>
    </source>
</evidence>
<keyword evidence="4 7" id="KW-0418">Kinase</keyword>
<keyword evidence="2 7" id="KW-0808">Transferase</keyword>
<dbReference type="EC" id="2.7.11.24" evidence="7"/>
<dbReference type="EMBL" id="BRXX01000033">
    <property type="protein sequence ID" value="GMH84085.1"/>
    <property type="molecule type" value="Genomic_DNA"/>
</dbReference>
<comment type="similarity">
    <text evidence="7">Belongs to the protein kinase superfamily. Ser/Thr protein kinase family. MAP kinase subfamily.</text>
</comment>
<comment type="activity regulation">
    <text evidence="7">Activated by threonine and tyrosine phosphorylation.</text>
</comment>
<comment type="caution">
    <text evidence="10">The sequence shown here is derived from an EMBL/GenBank/DDBJ whole genome shotgun (WGS) entry which is preliminary data.</text>
</comment>
<dbReference type="FunFam" id="1.10.510.10:FF:000624">
    <property type="entry name" value="Mitogen-activated protein kinase"/>
    <property type="match status" value="2"/>
</dbReference>
<evidence type="ECO:0000313" key="11">
    <source>
        <dbReference type="Proteomes" id="UP001165160"/>
    </source>
</evidence>
<evidence type="ECO:0000313" key="10">
    <source>
        <dbReference type="EMBL" id="GMH84085.1"/>
    </source>
</evidence>
<reference evidence="11" key="1">
    <citation type="journal article" date="2023" name="Commun. Biol.">
        <title>Genome analysis of Parmales, the sister group of diatoms, reveals the evolutionary specialization of diatoms from phago-mixotrophs to photoautotrophs.</title>
        <authorList>
            <person name="Ban H."/>
            <person name="Sato S."/>
            <person name="Yoshikawa S."/>
            <person name="Yamada K."/>
            <person name="Nakamura Y."/>
            <person name="Ichinomiya M."/>
            <person name="Sato N."/>
            <person name="Blanc-Mathieu R."/>
            <person name="Endo H."/>
            <person name="Kuwata A."/>
            <person name="Ogata H."/>
        </authorList>
    </citation>
    <scope>NUCLEOTIDE SEQUENCE [LARGE SCALE GENOMIC DNA]</scope>
    <source>
        <strain evidence="11">NIES 3699</strain>
    </source>
</reference>
<dbReference type="AlphaFoldDB" id="A0A9W7BDD2"/>
<feature type="domain" description="Protein kinase" evidence="9">
    <location>
        <begin position="137"/>
        <end position="503"/>
    </location>
</feature>
<dbReference type="PROSITE" id="PS00107">
    <property type="entry name" value="PROTEIN_KINASE_ATP"/>
    <property type="match status" value="1"/>
</dbReference>
<dbReference type="SMART" id="SM00220">
    <property type="entry name" value="S_TKc"/>
    <property type="match status" value="1"/>
</dbReference>
<evidence type="ECO:0000256" key="1">
    <source>
        <dbReference type="ARBA" id="ARBA00022527"/>
    </source>
</evidence>
<name>A0A9W7BDD2_9STRA</name>
<dbReference type="Gene3D" id="1.10.510.10">
    <property type="entry name" value="Transferase(Phosphotransferase) domain 1"/>
    <property type="match status" value="2"/>
</dbReference>
<feature type="region of interest" description="Disordered" evidence="8">
    <location>
        <begin position="297"/>
        <end position="349"/>
    </location>
</feature>
<dbReference type="GO" id="GO:0004707">
    <property type="term" value="F:MAP kinase activity"/>
    <property type="evidence" value="ECO:0007669"/>
    <property type="project" value="UniProtKB-EC"/>
</dbReference>
<comment type="catalytic activity">
    <reaction evidence="7">
        <text>L-threonyl-[protein] + ATP = O-phospho-L-threonyl-[protein] + ADP + H(+)</text>
        <dbReference type="Rhea" id="RHEA:46608"/>
        <dbReference type="Rhea" id="RHEA-COMP:11060"/>
        <dbReference type="Rhea" id="RHEA-COMP:11605"/>
        <dbReference type="ChEBI" id="CHEBI:15378"/>
        <dbReference type="ChEBI" id="CHEBI:30013"/>
        <dbReference type="ChEBI" id="CHEBI:30616"/>
        <dbReference type="ChEBI" id="CHEBI:61977"/>
        <dbReference type="ChEBI" id="CHEBI:456216"/>
        <dbReference type="EC" id="2.7.11.24"/>
    </reaction>
</comment>